<protein>
    <recommendedName>
        <fullName evidence="2">AMP-dependent synthetase/ligase domain-containing protein</fullName>
    </recommendedName>
</protein>
<dbReference type="RefSeq" id="WP_135567005.1">
    <property type="nucleotide sequence ID" value="NZ_CP103060.1"/>
</dbReference>
<sequence>MTTWKGTAGRADCDRRSFRETGTRAARLAGALHDEFGVRPGDTVATLMANTADHLEAYLAVPAMGAVLHTLDPSLPGDELVAAATAGGARVLLTDPTGLPPLASVLPRLGHLRHVVVAGGSESVPVVTGPACRAETHDYELLIADRRKHHDWPRIDERDAAVLCHTTGPGTGPRGIAYSHRALYLHALQAQTPQAYGIGEHDVVLPAVPMSRMLAWGLPYAAFAGGASLLLPGAHHRPAPLAELLERERPTLAVADPATWDGLLAELASRPRDLSSLREAVVVGGPGQEPGGPLRMRALRDLGQRDGGDGRTGLSTAAAWGVPEALSPACVARSAADGGAGYRFPASVEYGVLGPDQAPLPWDGRSQGELLLRGPWITASYVQPPGGSGSPATPGGTAGDGTPFGTGSDGALFGTENADAPGGLGGGADSAGGGPGGGAGSAGGPGDAGGPPRPAALHDGWLRTGETAVITPDGRVAMQPPRSPSGSDRDG</sequence>
<dbReference type="EMBL" id="RCIY01000046">
    <property type="protein sequence ID" value="TGG84841.1"/>
    <property type="molecule type" value="Genomic_DNA"/>
</dbReference>
<dbReference type="InterPro" id="IPR050237">
    <property type="entry name" value="ATP-dep_AMP-bd_enzyme"/>
</dbReference>
<reference evidence="3 4" key="1">
    <citation type="submission" date="2018-10" db="EMBL/GenBank/DDBJ databases">
        <title>Isolation of pseudouridimycin from Streptomyces albus DSM 40763.</title>
        <authorList>
            <person name="Rosenqvist P."/>
            <person name="Metsae-Ketelae M."/>
            <person name="Virta P."/>
        </authorList>
    </citation>
    <scope>NUCLEOTIDE SEQUENCE [LARGE SCALE GENOMIC DNA]</scope>
    <source>
        <strain evidence="3 4">DSM 40763</strain>
    </source>
</reference>
<dbReference type="Gene3D" id="3.40.50.12780">
    <property type="entry name" value="N-terminal domain of ligase-like"/>
    <property type="match status" value="1"/>
</dbReference>
<dbReference type="InterPro" id="IPR000873">
    <property type="entry name" value="AMP-dep_synth/lig_dom"/>
</dbReference>
<dbReference type="SUPFAM" id="SSF56801">
    <property type="entry name" value="Acetyl-CoA synthetase-like"/>
    <property type="match status" value="1"/>
</dbReference>
<accession>A0A8H1LF00</accession>
<evidence type="ECO:0000259" key="2">
    <source>
        <dbReference type="Pfam" id="PF00501"/>
    </source>
</evidence>
<dbReference type="Proteomes" id="UP000298111">
    <property type="component" value="Unassembled WGS sequence"/>
</dbReference>
<evidence type="ECO:0000256" key="1">
    <source>
        <dbReference type="SAM" id="MobiDB-lite"/>
    </source>
</evidence>
<feature type="compositionally biased region" description="Gly residues" evidence="1">
    <location>
        <begin position="422"/>
        <end position="449"/>
    </location>
</feature>
<dbReference type="PANTHER" id="PTHR43767">
    <property type="entry name" value="LONG-CHAIN-FATTY-ACID--COA LIGASE"/>
    <property type="match status" value="1"/>
</dbReference>
<feature type="compositionally biased region" description="Gly residues" evidence="1">
    <location>
        <begin position="396"/>
        <end position="408"/>
    </location>
</feature>
<evidence type="ECO:0000313" key="3">
    <source>
        <dbReference type="EMBL" id="TGG84841.1"/>
    </source>
</evidence>
<gene>
    <name evidence="3" type="ORF">D8771_13160</name>
</gene>
<feature type="region of interest" description="Disordered" evidence="1">
    <location>
        <begin position="382"/>
        <end position="491"/>
    </location>
</feature>
<dbReference type="InterPro" id="IPR042099">
    <property type="entry name" value="ANL_N_sf"/>
</dbReference>
<dbReference type="AlphaFoldDB" id="A0A8H1LF00"/>
<feature type="domain" description="AMP-dependent synthetase/ligase" evidence="2">
    <location>
        <begin position="14"/>
        <end position="381"/>
    </location>
</feature>
<dbReference type="Pfam" id="PF00501">
    <property type="entry name" value="AMP-binding"/>
    <property type="match status" value="1"/>
</dbReference>
<comment type="caution">
    <text evidence="3">The sequence shown here is derived from an EMBL/GenBank/DDBJ whole genome shotgun (WGS) entry which is preliminary data.</text>
</comment>
<dbReference type="GeneID" id="75182921"/>
<dbReference type="PANTHER" id="PTHR43767:SF11">
    <property type="entry name" value="MEDIUM-CHAIN-FATTY-ACID--COA LIGASE"/>
    <property type="match status" value="1"/>
</dbReference>
<evidence type="ECO:0000313" key="4">
    <source>
        <dbReference type="Proteomes" id="UP000298111"/>
    </source>
</evidence>
<organism evidence="3 4">
    <name type="scientific">Streptomyces albus</name>
    <dbReference type="NCBI Taxonomy" id="1888"/>
    <lineage>
        <taxon>Bacteria</taxon>
        <taxon>Bacillati</taxon>
        <taxon>Actinomycetota</taxon>
        <taxon>Actinomycetes</taxon>
        <taxon>Kitasatosporales</taxon>
        <taxon>Streptomycetaceae</taxon>
        <taxon>Streptomyces</taxon>
    </lineage>
</organism>
<proteinExistence type="predicted"/>
<name>A0A8H1LF00_9ACTN</name>